<dbReference type="SUPFAM" id="SSF52540">
    <property type="entry name" value="P-loop containing nucleoside triphosphate hydrolases"/>
    <property type="match status" value="1"/>
</dbReference>
<organism evidence="1 2">
    <name type="scientific">Haloferula helveola</name>
    <dbReference type="NCBI Taxonomy" id="490095"/>
    <lineage>
        <taxon>Bacteria</taxon>
        <taxon>Pseudomonadati</taxon>
        <taxon>Verrucomicrobiota</taxon>
        <taxon>Verrucomicrobiia</taxon>
        <taxon>Verrucomicrobiales</taxon>
        <taxon>Verrucomicrobiaceae</taxon>
        <taxon>Haloferula</taxon>
    </lineage>
</organism>
<dbReference type="InterPro" id="IPR040632">
    <property type="entry name" value="Sulfotransfer_4"/>
</dbReference>
<proteinExistence type="predicted"/>
<name>A0ABM7RHK6_9BACT</name>
<sequence>MTPAKAAKHGPSVRLFGRRFPRKKHKVFVIGRNKTGTTSMAAALRELGYLVGKQEEAELLIDDWGRGDFSRIIDHCRTADAFQDIPFALPGTYEAVDAAFPGSKFILTVRKDAQTWYDSLTRFHTGIVGKDRLPTPDDLKEFGYREPGWIWKTHRLVYGIDESTLYDPRIYMEHYENYNRTVQDYFAGRPDDFLTLNVGDADAVQRLCEFLGTRKKLASMPRLNKS</sequence>
<keyword evidence="2" id="KW-1185">Reference proteome</keyword>
<dbReference type="PANTHER" id="PTHR36978:SF4">
    <property type="entry name" value="P-LOOP CONTAINING NUCLEOSIDE TRIPHOSPHATE HYDROLASE PROTEIN"/>
    <property type="match status" value="1"/>
</dbReference>
<dbReference type="Pfam" id="PF17784">
    <property type="entry name" value="Sulfotransfer_4"/>
    <property type="match status" value="1"/>
</dbReference>
<dbReference type="Gene3D" id="3.40.50.300">
    <property type="entry name" value="P-loop containing nucleotide triphosphate hydrolases"/>
    <property type="match status" value="1"/>
</dbReference>
<gene>
    <name evidence="1" type="ORF">HAHE_37880</name>
</gene>
<dbReference type="GO" id="GO:0016787">
    <property type="term" value="F:hydrolase activity"/>
    <property type="evidence" value="ECO:0007669"/>
    <property type="project" value="UniProtKB-KW"/>
</dbReference>
<keyword evidence="1" id="KW-0378">Hydrolase</keyword>
<dbReference type="Proteomes" id="UP001374893">
    <property type="component" value="Chromosome"/>
</dbReference>
<dbReference type="EMBL" id="AP024702">
    <property type="protein sequence ID" value="BCX49880.1"/>
    <property type="molecule type" value="Genomic_DNA"/>
</dbReference>
<dbReference type="InterPro" id="IPR027417">
    <property type="entry name" value="P-loop_NTPase"/>
</dbReference>
<protein>
    <submittedName>
        <fullName evidence="1">P-loop containing nucleotide triphosphate hydrolase</fullName>
    </submittedName>
</protein>
<evidence type="ECO:0000313" key="1">
    <source>
        <dbReference type="EMBL" id="BCX49880.1"/>
    </source>
</evidence>
<accession>A0ABM7RHK6</accession>
<reference evidence="1 2" key="1">
    <citation type="submission" date="2021-06" db="EMBL/GenBank/DDBJ databases">
        <title>Complete genome of Haloferula helveola possessing various polysaccharide degrading enzymes.</title>
        <authorList>
            <person name="Takami H."/>
            <person name="Huang C."/>
            <person name="Hamasaki K."/>
        </authorList>
    </citation>
    <scope>NUCLEOTIDE SEQUENCE [LARGE SCALE GENOMIC DNA]</scope>
    <source>
        <strain evidence="1 2">CN-1</strain>
    </source>
</reference>
<dbReference type="PANTHER" id="PTHR36978">
    <property type="entry name" value="P-LOOP CONTAINING NUCLEOTIDE TRIPHOSPHATE HYDROLASE"/>
    <property type="match status" value="1"/>
</dbReference>
<evidence type="ECO:0000313" key="2">
    <source>
        <dbReference type="Proteomes" id="UP001374893"/>
    </source>
</evidence>